<evidence type="ECO:0000256" key="1">
    <source>
        <dbReference type="SAM" id="MobiDB-lite"/>
    </source>
</evidence>
<dbReference type="AlphaFoldDB" id="A0A4Y2PES0"/>
<organism evidence="2 3">
    <name type="scientific">Araneus ventricosus</name>
    <name type="common">Orbweaver spider</name>
    <name type="synonym">Epeira ventricosa</name>
    <dbReference type="NCBI Taxonomy" id="182803"/>
    <lineage>
        <taxon>Eukaryota</taxon>
        <taxon>Metazoa</taxon>
        <taxon>Ecdysozoa</taxon>
        <taxon>Arthropoda</taxon>
        <taxon>Chelicerata</taxon>
        <taxon>Arachnida</taxon>
        <taxon>Araneae</taxon>
        <taxon>Araneomorphae</taxon>
        <taxon>Entelegynae</taxon>
        <taxon>Araneoidea</taxon>
        <taxon>Araneidae</taxon>
        <taxon>Araneus</taxon>
    </lineage>
</organism>
<proteinExistence type="predicted"/>
<accession>A0A4Y2PES0</accession>
<dbReference type="EMBL" id="BGPR01011095">
    <property type="protein sequence ID" value="GBN49559.1"/>
    <property type="molecule type" value="Genomic_DNA"/>
</dbReference>
<keyword evidence="3" id="KW-1185">Reference proteome</keyword>
<evidence type="ECO:0000313" key="3">
    <source>
        <dbReference type="Proteomes" id="UP000499080"/>
    </source>
</evidence>
<dbReference type="Proteomes" id="UP000499080">
    <property type="component" value="Unassembled WGS sequence"/>
</dbReference>
<feature type="region of interest" description="Disordered" evidence="1">
    <location>
        <begin position="1"/>
        <end position="44"/>
    </location>
</feature>
<gene>
    <name evidence="2" type="ORF">AVEN_198281_1</name>
</gene>
<protein>
    <submittedName>
        <fullName evidence="2">Uncharacterized protein</fullName>
    </submittedName>
</protein>
<reference evidence="2 3" key="1">
    <citation type="journal article" date="2019" name="Sci. Rep.">
        <title>Orb-weaving spider Araneus ventricosus genome elucidates the spidroin gene catalogue.</title>
        <authorList>
            <person name="Kono N."/>
            <person name="Nakamura H."/>
            <person name="Ohtoshi R."/>
            <person name="Moran D.A.P."/>
            <person name="Shinohara A."/>
            <person name="Yoshida Y."/>
            <person name="Fujiwara M."/>
            <person name="Mori M."/>
            <person name="Tomita M."/>
            <person name="Arakawa K."/>
        </authorList>
    </citation>
    <scope>NUCLEOTIDE SEQUENCE [LARGE SCALE GENOMIC DNA]</scope>
</reference>
<name>A0A4Y2PES0_ARAVE</name>
<comment type="caution">
    <text evidence="2">The sequence shown here is derived from an EMBL/GenBank/DDBJ whole genome shotgun (WGS) entry which is preliminary data.</text>
</comment>
<evidence type="ECO:0000313" key="2">
    <source>
        <dbReference type="EMBL" id="GBN49559.1"/>
    </source>
</evidence>
<sequence>MQGIPLCSPKAPSEVQVRKRRPSQELRFTKGGPSPDSGSQTGPLKELRFTKAGMPKFRFVREQAVTQSSVHEAGHGSKAQVAKAVAFTCRASGSQRQYF</sequence>